<gene>
    <name evidence="1" type="ORF">CPELLU_LOCUS19225</name>
</gene>
<accession>A0A9N9P8X0</accession>
<protein>
    <submittedName>
        <fullName evidence="1">20213_t:CDS:1</fullName>
    </submittedName>
</protein>
<dbReference type="EMBL" id="CAJVQA010044136">
    <property type="protein sequence ID" value="CAG8816323.1"/>
    <property type="molecule type" value="Genomic_DNA"/>
</dbReference>
<evidence type="ECO:0000313" key="1">
    <source>
        <dbReference type="EMBL" id="CAG8816323.1"/>
    </source>
</evidence>
<proteinExistence type="predicted"/>
<dbReference type="Proteomes" id="UP000789759">
    <property type="component" value="Unassembled WGS sequence"/>
</dbReference>
<organism evidence="1 2">
    <name type="scientific">Cetraspora pellucida</name>
    <dbReference type="NCBI Taxonomy" id="1433469"/>
    <lineage>
        <taxon>Eukaryota</taxon>
        <taxon>Fungi</taxon>
        <taxon>Fungi incertae sedis</taxon>
        <taxon>Mucoromycota</taxon>
        <taxon>Glomeromycotina</taxon>
        <taxon>Glomeromycetes</taxon>
        <taxon>Diversisporales</taxon>
        <taxon>Gigasporaceae</taxon>
        <taxon>Cetraspora</taxon>
    </lineage>
</organism>
<sequence length="66" mass="7794">MERNIRRNEKNGYSSDELLTQVDTQMNINKNLAKDSKDNISKLKKNIRNFSLLIIVNEDKKVWISQ</sequence>
<name>A0A9N9P8X0_9GLOM</name>
<feature type="non-terminal residue" evidence="1">
    <location>
        <position position="66"/>
    </location>
</feature>
<keyword evidence="2" id="KW-1185">Reference proteome</keyword>
<reference evidence="1" key="1">
    <citation type="submission" date="2021-06" db="EMBL/GenBank/DDBJ databases">
        <authorList>
            <person name="Kallberg Y."/>
            <person name="Tangrot J."/>
            <person name="Rosling A."/>
        </authorList>
    </citation>
    <scope>NUCLEOTIDE SEQUENCE</scope>
    <source>
        <strain evidence="1">FL966</strain>
    </source>
</reference>
<dbReference type="AlphaFoldDB" id="A0A9N9P8X0"/>
<evidence type="ECO:0000313" key="2">
    <source>
        <dbReference type="Proteomes" id="UP000789759"/>
    </source>
</evidence>
<comment type="caution">
    <text evidence="1">The sequence shown here is derived from an EMBL/GenBank/DDBJ whole genome shotgun (WGS) entry which is preliminary data.</text>
</comment>
<dbReference type="OrthoDB" id="2447950at2759"/>